<accession>A0AA47JLW6</accession>
<evidence type="ECO:0000313" key="3">
    <source>
        <dbReference type="Proteomes" id="UP001156560"/>
    </source>
</evidence>
<gene>
    <name evidence="2" type="ORF">O1Q84_19905</name>
</gene>
<evidence type="ECO:0000256" key="1">
    <source>
        <dbReference type="SAM" id="Phobius"/>
    </source>
</evidence>
<dbReference type="EMBL" id="CP114195">
    <property type="protein sequence ID" value="WAT93262.1"/>
    <property type="molecule type" value="Genomic_DNA"/>
</dbReference>
<dbReference type="Proteomes" id="UP001156560">
    <property type="component" value="Chromosome 2"/>
</dbReference>
<dbReference type="RefSeq" id="WP_257885845.1">
    <property type="nucleotide sequence ID" value="NZ_CP046775.1"/>
</dbReference>
<name>A0AA47JLW6_VIBPH</name>
<reference evidence="2" key="1">
    <citation type="submission" date="2022-12" db="EMBL/GenBank/DDBJ databases">
        <title>Vibrio parahaemolyticus become highly virulent by producing novel Tc toxins.</title>
        <authorList>
            <person name="Yang F."/>
            <person name="You Y."/>
            <person name="Lai Q."/>
            <person name="Xu L."/>
            <person name="Li F."/>
        </authorList>
    </citation>
    <scope>NUCLEOTIDE SEQUENCE</scope>
    <source>
        <strain evidence="2">Vp-HL-202005</strain>
    </source>
</reference>
<keyword evidence="1" id="KW-0472">Membrane</keyword>
<protein>
    <submittedName>
        <fullName evidence="2">Uncharacterized protein</fullName>
    </submittedName>
</protein>
<feature type="transmembrane region" description="Helical" evidence="1">
    <location>
        <begin position="7"/>
        <end position="26"/>
    </location>
</feature>
<keyword evidence="1" id="KW-0812">Transmembrane</keyword>
<sequence length="40" mass="4830">MFIVQRLVKLVIICVIFFTIFDLIAYGEVTWFYRLLAFIN</sequence>
<keyword evidence="1" id="KW-1133">Transmembrane helix</keyword>
<evidence type="ECO:0000313" key="2">
    <source>
        <dbReference type="EMBL" id="WAT93262.1"/>
    </source>
</evidence>
<organism evidence="2 3">
    <name type="scientific">Vibrio parahaemolyticus</name>
    <dbReference type="NCBI Taxonomy" id="670"/>
    <lineage>
        <taxon>Bacteria</taxon>
        <taxon>Pseudomonadati</taxon>
        <taxon>Pseudomonadota</taxon>
        <taxon>Gammaproteobacteria</taxon>
        <taxon>Vibrionales</taxon>
        <taxon>Vibrionaceae</taxon>
        <taxon>Vibrio</taxon>
    </lineage>
</organism>
<proteinExistence type="predicted"/>
<dbReference type="AlphaFoldDB" id="A0AA47JLW6"/>